<reference evidence="1 2" key="1">
    <citation type="submission" date="2020-11" db="EMBL/GenBank/DDBJ databases">
        <title>Enhanced detection system for hospital associated transmission using whole genome sequencing surveillance.</title>
        <authorList>
            <person name="Harrison L.H."/>
            <person name="Van Tyne D."/>
            <person name="Marsh J.W."/>
            <person name="Griffith M.P."/>
            <person name="Snyder D.J."/>
            <person name="Cooper V.S."/>
            <person name="Mustapha M."/>
        </authorList>
    </citation>
    <scope>NUCLEOTIDE SEQUENCE [LARGE SCALE GENOMIC DNA]</scope>
    <source>
        <strain evidence="1 2">BC00020</strain>
    </source>
</reference>
<dbReference type="EMBL" id="JADVKH010000016">
    <property type="protein sequence ID" value="MBJ9687258.1"/>
    <property type="molecule type" value="Genomic_DNA"/>
</dbReference>
<dbReference type="Proteomes" id="UP000808215">
    <property type="component" value="Unassembled WGS sequence"/>
</dbReference>
<accession>A0ABS1ASY2</accession>
<keyword evidence="2" id="KW-1185">Reference proteome</keyword>
<dbReference type="RefSeq" id="WP_124259975.1">
    <property type="nucleotide sequence ID" value="NZ_CADFEW010000002.1"/>
</dbReference>
<comment type="caution">
    <text evidence="1">The sequence shown here is derived from an EMBL/GenBank/DDBJ whole genome shotgun (WGS) entry which is preliminary data.</text>
</comment>
<proteinExistence type="predicted"/>
<name>A0ABS1ASY2_BURVI</name>
<sequence length="221" mass="24239">MSDKQYRVRLLGGSLPDRRGTRVARGIPVMARQPALDSEVALRVDDDERTGFAHLLRAPCWCVHFGHPNRSGDDVQFGFDPFAFLPGISSSSDSASYWSRKLVLRGGQDIHFALLVSGTRGRSRSEPVVVVQFEYVTLDAHFGPVPRSARMSPTTVSSFSPRRRCKCCVNDESGVFSVAEQVPPDKAVHSLVGGSGCVRVLSGERRRLEYGTVTMACSLPK</sequence>
<evidence type="ECO:0000313" key="1">
    <source>
        <dbReference type="EMBL" id="MBJ9687258.1"/>
    </source>
</evidence>
<protein>
    <submittedName>
        <fullName evidence="1">Uncharacterized protein</fullName>
    </submittedName>
</protein>
<evidence type="ECO:0000313" key="2">
    <source>
        <dbReference type="Proteomes" id="UP000808215"/>
    </source>
</evidence>
<gene>
    <name evidence="1" type="ORF">I5589_09205</name>
</gene>
<organism evidence="1 2">
    <name type="scientific">Burkholderia vietnamiensis</name>
    <dbReference type="NCBI Taxonomy" id="60552"/>
    <lineage>
        <taxon>Bacteria</taxon>
        <taxon>Pseudomonadati</taxon>
        <taxon>Pseudomonadota</taxon>
        <taxon>Betaproteobacteria</taxon>
        <taxon>Burkholderiales</taxon>
        <taxon>Burkholderiaceae</taxon>
        <taxon>Burkholderia</taxon>
        <taxon>Burkholderia cepacia complex</taxon>
    </lineage>
</organism>